<dbReference type="InParanoid" id="A0A4R6QHC2"/>
<keyword evidence="17" id="KW-0675">Receptor</keyword>
<keyword evidence="14" id="KW-0732">Signal</keyword>
<evidence type="ECO:0000313" key="17">
    <source>
        <dbReference type="EMBL" id="TDP62103.1"/>
    </source>
</evidence>
<evidence type="ECO:0000313" key="18">
    <source>
        <dbReference type="Proteomes" id="UP000295361"/>
    </source>
</evidence>
<keyword evidence="7" id="KW-0406">Ion transport</keyword>
<dbReference type="AlphaFoldDB" id="A0A4R6QHC2"/>
<keyword evidence="5 11" id="KW-0812">Transmembrane</keyword>
<dbReference type="Pfam" id="PF00593">
    <property type="entry name" value="TonB_dep_Rec_b-barrel"/>
    <property type="match status" value="1"/>
</dbReference>
<dbReference type="PANTHER" id="PTHR32552">
    <property type="entry name" value="FERRICHROME IRON RECEPTOR-RELATED"/>
    <property type="match status" value="1"/>
</dbReference>
<sequence>MSWICANTLGSHCRLLGLVAALASAAGPVALAQGADPAAGEKPAASPNAAQKDATALASGKSEVLDTVVITSNKRRQSREEVAGTITSLSGASLEAAGIKDAEGALRLAPGVQTNKGDPDQSLPTIRGVGTVTNTQALGLQQSTTGIYVDDVPFTDPVGVTATEDLAPFDLESIDILRGPQGALYGSSSLGGAILYKLNKPNLKRQEFALQVDVAGVAGGGTDRSAYALFNAPLSSDVAGVRIVAFDRRDSGYIDNLGTGESKANTLHQRGGRIIGLFKPTPGIKVTTTLLTQETQIGDGFAVAPSEHERSISTPTPSTRKGRFTFGNVQVEADLSGYTLTSSTAVLTKNVWAQPDLSAGWGDIGTVEGLALLPLVKGTSKAHTHTVSEELRIASPASARLNFVAGLLYQRYKDSFDARITAPGGADRWGAELMPNDLVLVENDHSLMTESAVFADAEYRVTPAFSLGLGGRFYRNTQRQFANSQTLPEVFGEAPEFLAISSDSGLTPKISAKYKFENALWYASAAKGYRFGGINYGSNTRYQPDSLWSYETGLRVSLSKELRYDVAVYWVKWNDAQVNARVGTGELSYYGIANVGKATVKGIETNVDWNPVQSLALKLSGAYVDARTSSEFESSNGFPVPSGTRLPGTPRFQSSLTANWSFAGPFDSSGRLGLSHSFMGRRKTNIDGPGELSSYQQLDTRLAFGWDKVELSLYVNNLTDSHGASGGSITQTLGGNFYGQYYPIKPRTVGLSLRYDL</sequence>
<evidence type="ECO:0000259" key="16">
    <source>
        <dbReference type="Pfam" id="PF07715"/>
    </source>
</evidence>
<keyword evidence="9 11" id="KW-0472">Membrane</keyword>
<keyword evidence="3 11" id="KW-1134">Transmembrane beta strand</keyword>
<proteinExistence type="inferred from homology"/>
<dbReference type="InterPro" id="IPR000531">
    <property type="entry name" value="Beta-barrel_TonB"/>
</dbReference>
<evidence type="ECO:0000256" key="5">
    <source>
        <dbReference type="ARBA" id="ARBA00022692"/>
    </source>
</evidence>
<evidence type="ECO:0000259" key="15">
    <source>
        <dbReference type="Pfam" id="PF00593"/>
    </source>
</evidence>
<dbReference type="RefSeq" id="WP_133703288.1">
    <property type="nucleotide sequence ID" value="NZ_SNXS01000009.1"/>
</dbReference>
<evidence type="ECO:0000256" key="6">
    <source>
        <dbReference type="ARBA" id="ARBA00023004"/>
    </source>
</evidence>
<feature type="signal peptide" evidence="14">
    <location>
        <begin position="1"/>
        <end position="25"/>
    </location>
</feature>
<dbReference type="EMBL" id="SNXS01000009">
    <property type="protein sequence ID" value="TDP62103.1"/>
    <property type="molecule type" value="Genomic_DNA"/>
</dbReference>
<accession>A0A4R6QHC2</accession>
<evidence type="ECO:0000256" key="3">
    <source>
        <dbReference type="ARBA" id="ARBA00022452"/>
    </source>
</evidence>
<evidence type="ECO:0000256" key="10">
    <source>
        <dbReference type="ARBA" id="ARBA00023237"/>
    </source>
</evidence>
<dbReference type="SUPFAM" id="SSF56935">
    <property type="entry name" value="Porins"/>
    <property type="match status" value="1"/>
</dbReference>
<keyword evidence="2 11" id="KW-0813">Transport</keyword>
<evidence type="ECO:0000256" key="11">
    <source>
        <dbReference type="PROSITE-ProRule" id="PRU01360"/>
    </source>
</evidence>
<feature type="domain" description="TonB-dependent receptor plug" evidence="16">
    <location>
        <begin position="80"/>
        <end position="193"/>
    </location>
</feature>
<dbReference type="PANTHER" id="PTHR32552:SF81">
    <property type="entry name" value="TONB-DEPENDENT OUTER MEMBRANE RECEPTOR"/>
    <property type="match status" value="1"/>
</dbReference>
<comment type="similarity">
    <text evidence="11 12">Belongs to the TonB-dependent receptor family.</text>
</comment>
<evidence type="ECO:0000256" key="2">
    <source>
        <dbReference type="ARBA" id="ARBA00022448"/>
    </source>
</evidence>
<dbReference type="InterPro" id="IPR036942">
    <property type="entry name" value="Beta-barrel_TonB_sf"/>
</dbReference>
<evidence type="ECO:0000256" key="4">
    <source>
        <dbReference type="ARBA" id="ARBA00022496"/>
    </source>
</evidence>
<keyword evidence="4" id="KW-0410">Iron transport</keyword>
<dbReference type="PROSITE" id="PS52016">
    <property type="entry name" value="TONB_DEPENDENT_REC_3"/>
    <property type="match status" value="1"/>
</dbReference>
<feature type="domain" description="TonB-dependent receptor-like beta-barrel" evidence="15">
    <location>
        <begin position="395"/>
        <end position="718"/>
    </location>
</feature>
<dbReference type="InterPro" id="IPR039426">
    <property type="entry name" value="TonB-dep_rcpt-like"/>
</dbReference>
<comment type="subcellular location">
    <subcellularLocation>
        <location evidence="1 11">Cell outer membrane</location>
        <topology evidence="1 11">Multi-pass membrane protein</topology>
    </subcellularLocation>
</comment>
<reference evidence="17 18" key="1">
    <citation type="submission" date="2019-03" db="EMBL/GenBank/DDBJ databases">
        <title>Genomic Encyclopedia of Type Strains, Phase IV (KMG-IV): sequencing the most valuable type-strain genomes for metagenomic binning, comparative biology and taxonomic classification.</title>
        <authorList>
            <person name="Goeker M."/>
        </authorList>
    </citation>
    <scope>NUCLEOTIDE SEQUENCE [LARGE SCALE GENOMIC DNA]</scope>
    <source>
        <strain evidence="17 18">DSM 16998</strain>
    </source>
</reference>
<dbReference type="Gene3D" id="2.40.170.20">
    <property type="entry name" value="TonB-dependent receptor, beta-barrel domain"/>
    <property type="match status" value="1"/>
</dbReference>
<organism evidence="17 18">
    <name type="scientific">Roseateles toxinivorans</name>
    <dbReference type="NCBI Taxonomy" id="270368"/>
    <lineage>
        <taxon>Bacteria</taxon>
        <taxon>Pseudomonadati</taxon>
        <taxon>Pseudomonadota</taxon>
        <taxon>Betaproteobacteria</taxon>
        <taxon>Burkholderiales</taxon>
        <taxon>Sphaerotilaceae</taxon>
        <taxon>Roseateles</taxon>
    </lineage>
</organism>
<evidence type="ECO:0000256" key="7">
    <source>
        <dbReference type="ARBA" id="ARBA00023065"/>
    </source>
</evidence>
<keyword evidence="8 12" id="KW-0798">TonB box</keyword>
<protein>
    <submittedName>
        <fullName evidence="17">Outer membrane receptor protein involved in Fe transport</fullName>
    </submittedName>
</protein>
<dbReference type="Pfam" id="PF07715">
    <property type="entry name" value="Plug"/>
    <property type="match status" value="1"/>
</dbReference>
<evidence type="ECO:0000256" key="1">
    <source>
        <dbReference type="ARBA" id="ARBA00004571"/>
    </source>
</evidence>
<feature type="region of interest" description="Disordered" evidence="13">
    <location>
        <begin position="36"/>
        <end position="57"/>
    </location>
</feature>
<evidence type="ECO:0000256" key="8">
    <source>
        <dbReference type="ARBA" id="ARBA00023077"/>
    </source>
</evidence>
<evidence type="ECO:0000256" key="12">
    <source>
        <dbReference type="RuleBase" id="RU003357"/>
    </source>
</evidence>
<dbReference type="GO" id="GO:0009279">
    <property type="term" value="C:cell outer membrane"/>
    <property type="evidence" value="ECO:0007669"/>
    <property type="project" value="UniProtKB-SubCell"/>
</dbReference>
<dbReference type="OrthoDB" id="8538693at2"/>
<evidence type="ECO:0000256" key="13">
    <source>
        <dbReference type="SAM" id="MobiDB-lite"/>
    </source>
</evidence>
<keyword evidence="6" id="KW-0408">Iron</keyword>
<dbReference type="InterPro" id="IPR012910">
    <property type="entry name" value="Plug_dom"/>
</dbReference>
<keyword evidence="10 11" id="KW-0998">Cell outer membrane</keyword>
<keyword evidence="18" id="KW-1185">Reference proteome</keyword>
<comment type="caution">
    <text evidence="17">The sequence shown here is derived from an EMBL/GenBank/DDBJ whole genome shotgun (WGS) entry which is preliminary data.</text>
</comment>
<evidence type="ECO:0000256" key="9">
    <source>
        <dbReference type="ARBA" id="ARBA00023136"/>
    </source>
</evidence>
<dbReference type="Proteomes" id="UP000295361">
    <property type="component" value="Unassembled WGS sequence"/>
</dbReference>
<gene>
    <name evidence="17" type="ORF">DES47_10983</name>
</gene>
<evidence type="ECO:0000256" key="14">
    <source>
        <dbReference type="SAM" id="SignalP"/>
    </source>
</evidence>
<dbReference type="GO" id="GO:0006826">
    <property type="term" value="P:iron ion transport"/>
    <property type="evidence" value="ECO:0007669"/>
    <property type="project" value="UniProtKB-KW"/>
</dbReference>
<feature type="chain" id="PRO_5020964978" evidence="14">
    <location>
        <begin position="26"/>
        <end position="757"/>
    </location>
</feature>
<name>A0A4R6QHC2_9BURK</name>